<evidence type="ECO:0000313" key="3">
    <source>
        <dbReference type="Proteomes" id="UP001050975"/>
    </source>
</evidence>
<evidence type="ECO:0000313" key="2">
    <source>
        <dbReference type="EMBL" id="GET43192.1"/>
    </source>
</evidence>
<comment type="caution">
    <text evidence="2">The sequence shown here is derived from an EMBL/GenBank/DDBJ whole genome shotgun (WGS) entry which is preliminary data.</text>
</comment>
<dbReference type="PANTHER" id="PTHR34107">
    <property type="entry name" value="SLL0198 PROTEIN-RELATED"/>
    <property type="match status" value="1"/>
</dbReference>
<sequence length="191" mass="21716">MNALILNIPQNIQLTDEQFFELCQVNRDLRFERTATGELIIMLPTGGGTGERNAGINAQVWIWNQQAQLGKVFDSSTGFKLPNGADRSPDASWIPLEKWNALTPEQQERFLPLCPDFVIELRSPSDSLPSLQDKMQEYIDNGTRLGWLINRQNRQVEIYRQGREKEVLSDPANLSGEDVLPGFILNMSLVW</sequence>
<organism evidence="2 3">
    <name type="scientific">Microseira wollei NIES-4236</name>
    <dbReference type="NCBI Taxonomy" id="2530354"/>
    <lineage>
        <taxon>Bacteria</taxon>
        <taxon>Bacillati</taxon>
        <taxon>Cyanobacteriota</taxon>
        <taxon>Cyanophyceae</taxon>
        <taxon>Oscillatoriophycideae</taxon>
        <taxon>Aerosakkonematales</taxon>
        <taxon>Aerosakkonemataceae</taxon>
        <taxon>Microseira</taxon>
    </lineage>
</organism>
<gene>
    <name evidence="2" type="ORF">MiSe_80140</name>
</gene>
<dbReference type="SUPFAM" id="SSF52980">
    <property type="entry name" value="Restriction endonuclease-like"/>
    <property type="match status" value="1"/>
</dbReference>
<dbReference type="InterPro" id="IPR012296">
    <property type="entry name" value="Nuclease_put_TT1808"/>
</dbReference>
<dbReference type="AlphaFoldDB" id="A0AAV3XRG3"/>
<dbReference type="EMBL" id="BLAY01000205">
    <property type="protein sequence ID" value="GET43192.1"/>
    <property type="molecule type" value="Genomic_DNA"/>
</dbReference>
<protein>
    <recommendedName>
        <fullName evidence="1">Putative restriction endonuclease domain-containing protein</fullName>
    </recommendedName>
</protein>
<dbReference type="Gene3D" id="3.90.1570.10">
    <property type="entry name" value="tt1808, chain A"/>
    <property type="match status" value="1"/>
</dbReference>
<dbReference type="Proteomes" id="UP001050975">
    <property type="component" value="Unassembled WGS sequence"/>
</dbReference>
<name>A0AAV3XRG3_9CYAN</name>
<accession>A0AAV3XRG3</accession>
<proteinExistence type="predicted"/>
<dbReference type="InterPro" id="IPR011335">
    <property type="entry name" value="Restrct_endonuc-II-like"/>
</dbReference>
<evidence type="ECO:0000259" key="1">
    <source>
        <dbReference type="Pfam" id="PF05685"/>
    </source>
</evidence>
<dbReference type="Pfam" id="PF05685">
    <property type="entry name" value="Uma2"/>
    <property type="match status" value="1"/>
</dbReference>
<keyword evidence="3" id="KW-1185">Reference proteome</keyword>
<feature type="domain" description="Putative restriction endonuclease" evidence="1">
    <location>
        <begin position="17"/>
        <end position="187"/>
    </location>
</feature>
<dbReference type="PANTHER" id="PTHR34107:SF7">
    <property type="entry name" value="SLR2092 PROTEIN"/>
    <property type="match status" value="1"/>
</dbReference>
<reference evidence="2" key="1">
    <citation type="submission" date="2019-10" db="EMBL/GenBank/DDBJ databases">
        <title>Draft genome sequece of Microseira wollei NIES-4236.</title>
        <authorList>
            <person name="Yamaguchi H."/>
            <person name="Suzuki S."/>
            <person name="Kawachi M."/>
        </authorList>
    </citation>
    <scope>NUCLEOTIDE SEQUENCE</scope>
    <source>
        <strain evidence="2">NIES-4236</strain>
    </source>
</reference>
<dbReference type="CDD" id="cd06260">
    <property type="entry name" value="DUF820-like"/>
    <property type="match status" value="1"/>
</dbReference>
<dbReference type="InterPro" id="IPR008538">
    <property type="entry name" value="Uma2"/>
</dbReference>
<dbReference type="RefSeq" id="WP_226591747.1">
    <property type="nucleotide sequence ID" value="NZ_BLAY01000205.1"/>
</dbReference>